<evidence type="ECO:0000256" key="1">
    <source>
        <dbReference type="SAM" id="MobiDB-lite"/>
    </source>
</evidence>
<sequence length="132" mass="15600">MSRGSENGETRSRDETADRTQLNCPSCGDSHPIQSEAPIEWHCPRCRILLKQTDSSETLVQFADWESETDHIDVPEQCRYCECERVTSWTPEDEEWVRHRCQECRREWTENTGRLAAFFDWGANYLRTRGWL</sequence>
<organism evidence="2 3">
    <name type="scientific">Halalkalicoccus tibetensis</name>
    <dbReference type="NCBI Taxonomy" id="175632"/>
    <lineage>
        <taxon>Archaea</taxon>
        <taxon>Methanobacteriati</taxon>
        <taxon>Methanobacteriota</taxon>
        <taxon>Stenosarchaea group</taxon>
        <taxon>Halobacteria</taxon>
        <taxon>Halobacteriales</taxon>
        <taxon>Halococcaceae</taxon>
        <taxon>Halalkalicoccus</taxon>
    </lineage>
</organism>
<gene>
    <name evidence="2" type="ORF">ACFQGH_15180</name>
</gene>
<feature type="compositionally biased region" description="Basic and acidic residues" evidence="1">
    <location>
        <begin position="1"/>
        <end position="18"/>
    </location>
</feature>
<feature type="region of interest" description="Disordered" evidence="1">
    <location>
        <begin position="1"/>
        <end position="26"/>
    </location>
</feature>
<dbReference type="EMBL" id="JBHSXQ010000004">
    <property type="protein sequence ID" value="MFC6906538.1"/>
    <property type="molecule type" value="Genomic_DNA"/>
</dbReference>
<evidence type="ECO:0000313" key="3">
    <source>
        <dbReference type="Proteomes" id="UP001596312"/>
    </source>
</evidence>
<dbReference type="Proteomes" id="UP001596312">
    <property type="component" value="Unassembled WGS sequence"/>
</dbReference>
<reference evidence="2 3" key="1">
    <citation type="journal article" date="2019" name="Int. J. Syst. Evol. Microbiol.">
        <title>The Global Catalogue of Microorganisms (GCM) 10K type strain sequencing project: providing services to taxonomists for standard genome sequencing and annotation.</title>
        <authorList>
            <consortium name="The Broad Institute Genomics Platform"/>
            <consortium name="The Broad Institute Genome Sequencing Center for Infectious Disease"/>
            <person name="Wu L."/>
            <person name="Ma J."/>
        </authorList>
    </citation>
    <scope>NUCLEOTIDE SEQUENCE [LARGE SCALE GENOMIC DNA]</scope>
    <source>
        <strain evidence="2 3">CGMCC 1.3240</strain>
    </source>
</reference>
<dbReference type="AlphaFoldDB" id="A0ABD5V4P6"/>
<accession>A0ABD5V4P6</accession>
<name>A0ABD5V4P6_9EURY</name>
<protein>
    <submittedName>
        <fullName evidence="2">Uncharacterized protein</fullName>
    </submittedName>
</protein>
<evidence type="ECO:0000313" key="2">
    <source>
        <dbReference type="EMBL" id="MFC6906538.1"/>
    </source>
</evidence>
<keyword evidence="3" id="KW-1185">Reference proteome</keyword>
<dbReference type="RefSeq" id="WP_340605110.1">
    <property type="nucleotide sequence ID" value="NZ_JBBMXV010000004.1"/>
</dbReference>
<comment type="caution">
    <text evidence="2">The sequence shown here is derived from an EMBL/GenBank/DDBJ whole genome shotgun (WGS) entry which is preliminary data.</text>
</comment>
<proteinExistence type="predicted"/>